<keyword evidence="2" id="KW-1185">Reference proteome</keyword>
<reference evidence="1" key="1">
    <citation type="submission" date="2022-08" db="EMBL/GenBank/DDBJ databases">
        <title>Genome Sequence of Pycnoporus sanguineus.</title>
        <authorList>
            <person name="Buettner E."/>
        </authorList>
    </citation>
    <scope>NUCLEOTIDE SEQUENCE</scope>
    <source>
        <strain evidence="1">CG-C14</strain>
    </source>
</reference>
<protein>
    <submittedName>
        <fullName evidence="1">Uncharacterized protein</fullName>
    </submittedName>
</protein>
<name>A0ACC1PHX6_9APHY</name>
<dbReference type="EMBL" id="JANSHE010002311">
    <property type="protein sequence ID" value="KAJ2993002.1"/>
    <property type="molecule type" value="Genomic_DNA"/>
</dbReference>
<accession>A0ACC1PHX6</accession>
<proteinExistence type="predicted"/>
<organism evidence="1 2">
    <name type="scientific">Trametes sanguinea</name>
    <dbReference type="NCBI Taxonomy" id="158606"/>
    <lineage>
        <taxon>Eukaryota</taxon>
        <taxon>Fungi</taxon>
        <taxon>Dikarya</taxon>
        <taxon>Basidiomycota</taxon>
        <taxon>Agaricomycotina</taxon>
        <taxon>Agaricomycetes</taxon>
        <taxon>Polyporales</taxon>
        <taxon>Polyporaceae</taxon>
        <taxon>Trametes</taxon>
    </lineage>
</organism>
<evidence type="ECO:0000313" key="2">
    <source>
        <dbReference type="Proteomes" id="UP001144978"/>
    </source>
</evidence>
<gene>
    <name evidence="1" type="ORF">NUW54_g7804</name>
</gene>
<comment type="caution">
    <text evidence="1">The sequence shown here is derived from an EMBL/GenBank/DDBJ whole genome shotgun (WGS) entry which is preliminary data.</text>
</comment>
<dbReference type="Proteomes" id="UP001144978">
    <property type="component" value="Unassembled WGS sequence"/>
</dbReference>
<evidence type="ECO:0000313" key="1">
    <source>
        <dbReference type="EMBL" id="KAJ2993002.1"/>
    </source>
</evidence>
<sequence length="125" mass="13585">MATVPDGRSASRIKRKPPPAFPYSPRYPHPDPTDPFASLQALRDRAHSSQRLGGSNASTSSLTHTPPIPPDNGRHNNYLLADLPPLPRTVLHAARSIDVIDHLRDGYHSDASRPPVPRAPEHGTG</sequence>